<evidence type="ECO:0000259" key="5">
    <source>
        <dbReference type="PROSITE" id="PS51635"/>
    </source>
</evidence>
<evidence type="ECO:0000313" key="7">
    <source>
        <dbReference type="Proteomes" id="UP000682134"/>
    </source>
</evidence>
<dbReference type="InterPro" id="IPR045943">
    <property type="entry name" value="DUF6363"/>
</dbReference>
<dbReference type="InterPro" id="IPR050301">
    <property type="entry name" value="NTE"/>
</dbReference>
<dbReference type="SUPFAM" id="SSF52151">
    <property type="entry name" value="FabD/lysophospholipase-like"/>
    <property type="match status" value="1"/>
</dbReference>
<comment type="caution">
    <text evidence="6">The sequence shown here is derived from an EMBL/GenBank/DDBJ whole genome shotgun (WGS) entry which is preliminary data.</text>
</comment>
<feature type="short sequence motif" description="DGA/G" evidence="4">
    <location>
        <begin position="162"/>
        <end position="164"/>
    </location>
</feature>
<dbReference type="GO" id="GO:0016042">
    <property type="term" value="P:lipid catabolic process"/>
    <property type="evidence" value="ECO:0007669"/>
    <property type="project" value="UniProtKB-UniRule"/>
</dbReference>
<evidence type="ECO:0000313" key="6">
    <source>
        <dbReference type="EMBL" id="MBP0725398.1"/>
    </source>
</evidence>
<feature type="short sequence motif" description="GXGXXG" evidence="4">
    <location>
        <begin position="10"/>
        <end position="15"/>
    </location>
</feature>
<evidence type="ECO:0000256" key="3">
    <source>
        <dbReference type="ARBA" id="ARBA00023098"/>
    </source>
</evidence>
<sequence>MNNIGLVLEGGGMRGVYTAGVLDFFMENNLFFPYVIGVSAGACNGTSYISNQIGRNKRVNTEYLSHPDYISFKNLVRKKQLFGMDLLFDIIPNELDPFDFESFFESKQRFMIGATDVISGQPVYFDKNDIREKDDLLKVVRASSSLPLMAPIVEFDTYQLLDGGIADPIPLKKSEMDGNHKNVVVLTRNAGYVKKKSKSSWLLNRQFKEYPNLAKAVANRHSMYNEQIAYIEEQEKKGNVFVIRPMQKLVVGRIERNRDRLVNLYEQGYEDAKKQIEALQEFLQIEKSTC</sequence>
<dbReference type="PROSITE" id="PS51635">
    <property type="entry name" value="PNPLA"/>
    <property type="match status" value="1"/>
</dbReference>
<dbReference type="RefSeq" id="WP_209404915.1">
    <property type="nucleotide sequence ID" value="NZ_JAGIYQ010000005.1"/>
</dbReference>
<proteinExistence type="predicted"/>
<dbReference type="CDD" id="cd07208">
    <property type="entry name" value="Pat_hypo_Ecoli_yjju_like"/>
    <property type="match status" value="1"/>
</dbReference>
<feature type="active site" description="Proton acceptor" evidence="4">
    <location>
        <position position="162"/>
    </location>
</feature>
<feature type="active site" description="Nucleophile" evidence="4">
    <location>
        <position position="39"/>
    </location>
</feature>
<keyword evidence="2 4" id="KW-0442">Lipid degradation</keyword>
<organism evidence="6 7">
    <name type="scientific">Gottfriedia endophytica</name>
    <dbReference type="NCBI Taxonomy" id="2820819"/>
    <lineage>
        <taxon>Bacteria</taxon>
        <taxon>Bacillati</taxon>
        <taxon>Bacillota</taxon>
        <taxon>Bacilli</taxon>
        <taxon>Bacillales</taxon>
        <taxon>Bacillaceae</taxon>
        <taxon>Gottfriedia</taxon>
    </lineage>
</organism>
<dbReference type="InterPro" id="IPR002641">
    <property type="entry name" value="PNPLA_dom"/>
</dbReference>
<dbReference type="InterPro" id="IPR037483">
    <property type="entry name" value="YjjU-like"/>
</dbReference>
<dbReference type="AlphaFoldDB" id="A0A940NV10"/>
<evidence type="ECO:0000256" key="1">
    <source>
        <dbReference type="ARBA" id="ARBA00022801"/>
    </source>
</evidence>
<dbReference type="Gene3D" id="3.40.1090.10">
    <property type="entry name" value="Cytosolic phospholipase A2 catalytic domain"/>
    <property type="match status" value="1"/>
</dbReference>
<reference evidence="6" key="1">
    <citation type="submission" date="2021-04" db="EMBL/GenBank/DDBJ databases">
        <title>Genome seq and assembly of Bacillus sp.</title>
        <authorList>
            <person name="Chhetri G."/>
        </authorList>
    </citation>
    <scope>NUCLEOTIDE SEQUENCE</scope>
    <source>
        <strain evidence="6">RG28</strain>
    </source>
</reference>
<feature type="short sequence motif" description="GXSXG" evidence="4">
    <location>
        <begin position="37"/>
        <end position="41"/>
    </location>
</feature>
<dbReference type="PANTHER" id="PTHR14226:SF25">
    <property type="entry name" value="PHOSPHOESTERASE"/>
    <property type="match status" value="1"/>
</dbReference>
<name>A0A940NV10_9BACI</name>
<evidence type="ECO:0000256" key="4">
    <source>
        <dbReference type="PROSITE-ProRule" id="PRU01161"/>
    </source>
</evidence>
<keyword evidence="7" id="KW-1185">Reference proteome</keyword>
<dbReference type="Pfam" id="PF01734">
    <property type="entry name" value="Patatin"/>
    <property type="match status" value="1"/>
</dbReference>
<dbReference type="PANTHER" id="PTHR14226">
    <property type="entry name" value="NEUROPATHY TARGET ESTERASE/SWISS CHEESE D.MELANOGASTER"/>
    <property type="match status" value="1"/>
</dbReference>
<keyword evidence="1 4" id="KW-0378">Hydrolase</keyword>
<dbReference type="Pfam" id="PF19890">
    <property type="entry name" value="DUF6363"/>
    <property type="match status" value="1"/>
</dbReference>
<keyword evidence="3 4" id="KW-0443">Lipid metabolism</keyword>
<accession>A0A940NV10</accession>
<dbReference type="EMBL" id="JAGIYQ010000005">
    <property type="protein sequence ID" value="MBP0725398.1"/>
    <property type="molecule type" value="Genomic_DNA"/>
</dbReference>
<gene>
    <name evidence="6" type="ORF">J5Y03_09380</name>
</gene>
<protein>
    <submittedName>
        <fullName evidence="6">Patatin family protein</fullName>
    </submittedName>
</protein>
<feature type="domain" description="PNPLA" evidence="5">
    <location>
        <begin position="6"/>
        <end position="175"/>
    </location>
</feature>
<evidence type="ECO:0000256" key="2">
    <source>
        <dbReference type="ARBA" id="ARBA00022963"/>
    </source>
</evidence>
<dbReference type="GO" id="GO:0016787">
    <property type="term" value="F:hydrolase activity"/>
    <property type="evidence" value="ECO:0007669"/>
    <property type="project" value="UniProtKB-UniRule"/>
</dbReference>
<dbReference type="Proteomes" id="UP000682134">
    <property type="component" value="Unassembled WGS sequence"/>
</dbReference>
<dbReference type="InterPro" id="IPR016035">
    <property type="entry name" value="Acyl_Trfase/lysoPLipase"/>
</dbReference>